<dbReference type="AlphaFoldDB" id="A0A0W4ZVU4"/>
<dbReference type="EMBL" id="LFWA01000002">
    <property type="protein sequence ID" value="KTW32480.1"/>
    <property type="molecule type" value="Genomic_DNA"/>
</dbReference>
<organism evidence="5 6">
    <name type="scientific">Pneumocystis jirovecii (strain RU7)</name>
    <name type="common">Human pneumocystis pneumonia agent</name>
    <dbReference type="NCBI Taxonomy" id="1408657"/>
    <lineage>
        <taxon>Eukaryota</taxon>
        <taxon>Fungi</taxon>
        <taxon>Dikarya</taxon>
        <taxon>Ascomycota</taxon>
        <taxon>Taphrinomycotina</taxon>
        <taxon>Pneumocystomycetes</taxon>
        <taxon>Pneumocystaceae</taxon>
        <taxon>Pneumocystis</taxon>
    </lineage>
</organism>
<dbReference type="PANTHER" id="PTHR24346:SF51">
    <property type="entry name" value="PAS DOMAIN-CONTAINING SERINE_THREONINE-PROTEIN KINASE"/>
    <property type="match status" value="1"/>
</dbReference>
<gene>
    <name evidence="5" type="ORF">T551_00570</name>
</gene>
<dbReference type="GO" id="GO:0004674">
    <property type="term" value="F:protein serine/threonine kinase activity"/>
    <property type="evidence" value="ECO:0007669"/>
    <property type="project" value="EnsemblFungi"/>
</dbReference>
<reference evidence="6" key="1">
    <citation type="journal article" date="2016" name="Nat. Commun.">
        <title>Genome analysis of three Pneumocystis species reveals adaptation mechanisms to life exclusively in mammalian hosts.</title>
        <authorList>
            <person name="Ma L."/>
            <person name="Chen Z."/>
            <person name="Huang D.W."/>
            <person name="Kutty G."/>
            <person name="Ishihara M."/>
            <person name="Wang H."/>
            <person name="Abouelleil A."/>
            <person name="Bishop L."/>
            <person name="Davey E."/>
            <person name="Deng R."/>
            <person name="Deng X."/>
            <person name="Fan L."/>
            <person name="Fantoni G."/>
            <person name="Fitzgerald M."/>
            <person name="Gogineni E."/>
            <person name="Goldberg J.M."/>
            <person name="Handley G."/>
            <person name="Hu X."/>
            <person name="Huber C."/>
            <person name="Jiao X."/>
            <person name="Jones K."/>
            <person name="Levin J.Z."/>
            <person name="Liu Y."/>
            <person name="Macdonald P."/>
            <person name="Melnikov A."/>
            <person name="Raley C."/>
            <person name="Sassi M."/>
            <person name="Sherman B.T."/>
            <person name="Song X."/>
            <person name="Sykes S."/>
            <person name="Tran B."/>
            <person name="Walsh L."/>
            <person name="Xia Y."/>
            <person name="Yang J."/>
            <person name="Young S."/>
            <person name="Zeng Q."/>
            <person name="Zheng X."/>
            <person name="Stephens R."/>
            <person name="Nusbaum C."/>
            <person name="Birren B.W."/>
            <person name="Azadi P."/>
            <person name="Lempicki R.A."/>
            <person name="Cuomo C.A."/>
            <person name="Kovacs J.A."/>
        </authorList>
    </citation>
    <scope>NUCLEOTIDE SEQUENCE [LARGE SCALE GENOMIC DNA]</scope>
    <source>
        <strain evidence="6">RU7</strain>
    </source>
</reference>
<dbReference type="RefSeq" id="XP_018231172.1">
    <property type="nucleotide sequence ID" value="XM_018372836.1"/>
</dbReference>
<proteinExistence type="predicted"/>
<evidence type="ECO:0000256" key="1">
    <source>
        <dbReference type="ARBA" id="ARBA00022741"/>
    </source>
</evidence>
<dbReference type="GO" id="GO:0005524">
    <property type="term" value="F:ATP binding"/>
    <property type="evidence" value="ECO:0007669"/>
    <property type="project" value="UniProtKB-UniRule"/>
</dbReference>
<dbReference type="PANTHER" id="PTHR24346">
    <property type="entry name" value="MAP/MICROTUBULE AFFINITY-REGULATING KINASE"/>
    <property type="match status" value="1"/>
</dbReference>
<dbReference type="VEuPathDB" id="FungiDB:T551_00570"/>
<dbReference type="PROSITE" id="PS00108">
    <property type="entry name" value="PROTEIN_KINASE_ST"/>
    <property type="match status" value="1"/>
</dbReference>
<dbReference type="GO" id="GO:0045719">
    <property type="term" value="P:negative regulation of glycogen biosynthetic process"/>
    <property type="evidence" value="ECO:0007669"/>
    <property type="project" value="TreeGrafter"/>
</dbReference>
<dbReference type="InterPro" id="IPR011009">
    <property type="entry name" value="Kinase-like_dom_sf"/>
</dbReference>
<dbReference type="Proteomes" id="UP000053447">
    <property type="component" value="Unassembled WGS sequence"/>
</dbReference>
<keyword evidence="2 3" id="KW-0067">ATP-binding</keyword>
<dbReference type="GO" id="GO:0005634">
    <property type="term" value="C:nucleus"/>
    <property type="evidence" value="ECO:0007669"/>
    <property type="project" value="TreeGrafter"/>
</dbReference>
<evidence type="ECO:0000313" key="5">
    <source>
        <dbReference type="EMBL" id="KTW32480.1"/>
    </source>
</evidence>
<dbReference type="GeneID" id="28939091"/>
<dbReference type="STRING" id="1408657.A0A0W4ZVU4"/>
<dbReference type="OrthoDB" id="2421129at2759"/>
<evidence type="ECO:0000259" key="4">
    <source>
        <dbReference type="PROSITE" id="PS50011"/>
    </source>
</evidence>
<dbReference type="GO" id="GO:0005829">
    <property type="term" value="C:cytosol"/>
    <property type="evidence" value="ECO:0007669"/>
    <property type="project" value="TreeGrafter"/>
</dbReference>
<dbReference type="PROSITE" id="PS50011">
    <property type="entry name" value="PROTEIN_KINASE_DOM"/>
    <property type="match status" value="1"/>
</dbReference>
<dbReference type="GO" id="GO:0000122">
    <property type="term" value="P:negative regulation of transcription by RNA polymerase II"/>
    <property type="evidence" value="ECO:0007669"/>
    <property type="project" value="EnsemblFungi"/>
</dbReference>
<sequence length="535" mass="60636">MRKQVEYPQKNCSTEKDTDNVSFLADKMDACRLGSFSVPSSRVPSPKFFLDGSSQYSSGFTSVSRIPTVGESLKAPLSIVQSHPDIHLSKAVFSNGERTGRRIYGFGHYFKRSKNLAGISSFFFKRSSSAHANHSLSNVSTKSLSKDEEEGKICNEKASYTSHSLLDLKHFFKFHHHDRSHANSSDSLHQKKCSLLRLKSRKLENSFKDGYAALSHKYEKYGKPIGSGTGGSVRLLTACDGTVYAVKEFRQRAPYETGREYRKKVSAEFCVGAALHHPNIIRTLDFVADGSKYYEIMEYVPYDMFSIVMSGKMSREEIYCCTKQILQAVDYIHSLGLAHRDLKLDNLMMSENGIVKLIDFGSATVFRYPSENFVKASGIVGSDPYLAPEVCTEEYYNPQPVDIWSVAIIFCCMILCRFPWKVPRMSDSSFREFAMGRVESENNELDYLMSAPTVMLGEPSLSNVRGSWRLLRLLPRETRSTIQGMLEIDSKYRWTMEQITQQSWIKHIEMCHVDSNGGIIKAKNHIHTLVLEKVN</sequence>
<feature type="binding site" evidence="3">
    <location>
        <position position="247"/>
    </location>
    <ligand>
        <name>ATP</name>
        <dbReference type="ChEBI" id="CHEBI:30616"/>
    </ligand>
</feature>
<dbReference type="SMART" id="SM00220">
    <property type="entry name" value="S_TKc"/>
    <property type="match status" value="1"/>
</dbReference>
<accession>A0A0W4ZVU4</accession>
<dbReference type="InterPro" id="IPR017441">
    <property type="entry name" value="Protein_kinase_ATP_BS"/>
</dbReference>
<dbReference type="GO" id="GO:0035556">
    <property type="term" value="P:intracellular signal transduction"/>
    <property type="evidence" value="ECO:0007669"/>
    <property type="project" value="TreeGrafter"/>
</dbReference>
<dbReference type="SUPFAM" id="SSF56112">
    <property type="entry name" value="Protein kinase-like (PK-like)"/>
    <property type="match status" value="1"/>
</dbReference>
<protein>
    <recommendedName>
        <fullName evidence="4">Protein kinase domain-containing protein</fullName>
    </recommendedName>
</protein>
<dbReference type="InterPro" id="IPR000719">
    <property type="entry name" value="Prot_kinase_dom"/>
</dbReference>
<evidence type="ECO:0000313" key="6">
    <source>
        <dbReference type="Proteomes" id="UP000053447"/>
    </source>
</evidence>
<dbReference type="InterPro" id="IPR008271">
    <property type="entry name" value="Ser/Thr_kinase_AS"/>
</dbReference>
<dbReference type="PROSITE" id="PS00107">
    <property type="entry name" value="PROTEIN_KINASE_ATP"/>
    <property type="match status" value="1"/>
</dbReference>
<dbReference type="Gene3D" id="1.10.510.10">
    <property type="entry name" value="Transferase(Phosphotransferase) domain 1"/>
    <property type="match status" value="1"/>
</dbReference>
<keyword evidence="1 3" id="KW-0547">Nucleotide-binding</keyword>
<name>A0A0W4ZVU4_PNEJ7</name>
<comment type="caution">
    <text evidence="5">The sequence shown here is derived from an EMBL/GenBank/DDBJ whole genome shotgun (WGS) entry which is preliminary data.</text>
</comment>
<dbReference type="GO" id="GO:0006808">
    <property type="term" value="P:regulation of nitrogen utilization"/>
    <property type="evidence" value="ECO:0007669"/>
    <property type="project" value="EnsemblFungi"/>
</dbReference>
<evidence type="ECO:0000256" key="3">
    <source>
        <dbReference type="PROSITE-ProRule" id="PRU10141"/>
    </source>
</evidence>
<keyword evidence="6" id="KW-1185">Reference proteome</keyword>
<feature type="domain" description="Protein kinase" evidence="4">
    <location>
        <begin position="219"/>
        <end position="505"/>
    </location>
</feature>
<evidence type="ECO:0000256" key="2">
    <source>
        <dbReference type="ARBA" id="ARBA00022840"/>
    </source>
</evidence>
<dbReference type="Pfam" id="PF00069">
    <property type="entry name" value="Pkinase"/>
    <property type="match status" value="1"/>
</dbReference>